<dbReference type="CDD" id="cd01164">
    <property type="entry name" value="FruK_PfkB_like"/>
    <property type="match status" value="1"/>
</dbReference>
<dbReference type="InterPro" id="IPR002173">
    <property type="entry name" value="Carboh/pur_kinase_PfkB_CS"/>
</dbReference>
<comment type="similarity">
    <text evidence="8">Belongs to the carbohydrate kinase PfkB family. LacC subfamily.</text>
</comment>
<keyword evidence="12" id="KW-1185">Reference proteome</keyword>
<evidence type="ECO:0000313" key="11">
    <source>
        <dbReference type="EMBL" id="SDK52156.1"/>
    </source>
</evidence>
<dbReference type="PROSITE" id="PS00584">
    <property type="entry name" value="PFKB_KINASES_2"/>
    <property type="match status" value="1"/>
</dbReference>
<dbReference type="GO" id="GO:0008662">
    <property type="term" value="F:1-phosphofructokinase activity"/>
    <property type="evidence" value="ECO:0007669"/>
    <property type="project" value="UniProtKB-UniRule"/>
</dbReference>
<protein>
    <recommendedName>
        <fullName evidence="8">Tagatose-6-phosphate kinase</fullName>
        <ecNumber evidence="8">2.7.1.144</ecNumber>
    </recommendedName>
</protein>
<accession>A0A1G9CKN6</accession>
<keyword evidence="3 8" id="KW-0423">Lactose metabolism</keyword>
<dbReference type="InterPro" id="IPR029056">
    <property type="entry name" value="Ribokinase-like"/>
</dbReference>
<evidence type="ECO:0000256" key="2">
    <source>
        <dbReference type="ARBA" id="ARBA00022679"/>
    </source>
</evidence>
<dbReference type="GO" id="GO:2001059">
    <property type="term" value="P:D-tagatose 6-phosphate catabolic process"/>
    <property type="evidence" value="ECO:0007669"/>
    <property type="project" value="UniProtKB-UniPathway"/>
</dbReference>
<comment type="similarity">
    <text evidence="1">Belongs to the carbohydrate kinase pfkB family.</text>
</comment>
<dbReference type="PANTHER" id="PTHR46566">
    <property type="entry name" value="1-PHOSPHOFRUCTOKINASE-RELATED"/>
    <property type="match status" value="1"/>
</dbReference>
<sequence length="307" mass="33722">MIYTVTLNPSIDYVIFPDEQIRLGDLNRFDKSQKFPGGKGINVSRVLKALDKPSIALGYIGGFPGAFIKETLESQTISTRFIEVNDDTRINVKIKGSEETELNGSGPMISRDDQNRLLDQMSDLNQGDIVILSGSKPGGMPDDFYQVLIERINEKQAEFVIDTTGKELMDALGNQPLLAKPNIHELEALYSTRIDSNEKLIHYGKELVSKGAKHVIVSMGKDGAVLFTKDEIYHGKAEEGQLVNSVGAGDSMVAGFTGVYSDTQDAKEAFRYSVACGTATAFNTDLATEKDIQAVLKTVTVEKWEEK</sequence>
<dbReference type="Pfam" id="PF00294">
    <property type="entry name" value="PfkB"/>
    <property type="match status" value="1"/>
</dbReference>
<evidence type="ECO:0000256" key="8">
    <source>
        <dbReference type="PIRNR" id="PIRNR000535"/>
    </source>
</evidence>
<dbReference type="GO" id="GO:0009024">
    <property type="term" value="F:tagatose-6-phosphate kinase activity"/>
    <property type="evidence" value="ECO:0007669"/>
    <property type="project" value="UniProtKB-EC"/>
</dbReference>
<evidence type="ECO:0000256" key="6">
    <source>
        <dbReference type="ARBA" id="ARBA00022840"/>
    </source>
</evidence>
<dbReference type="EC" id="2.7.1.144" evidence="8"/>
<dbReference type="InterPro" id="IPR017583">
    <property type="entry name" value="Tagatose/fructose_Pkinase"/>
</dbReference>
<gene>
    <name evidence="11" type="ORF">SAMN04488098_10364</name>
</gene>
<dbReference type="SUPFAM" id="SSF53613">
    <property type="entry name" value="Ribokinase-like"/>
    <property type="match status" value="1"/>
</dbReference>
<keyword evidence="4 8" id="KW-0547">Nucleotide-binding</keyword>
<keyword evidence="2 8" id="KW-0808">Transferase</keyword>
<dbReference type="EMBL" id="FNFK01000036">
    <property type="protein sequence ID" value="SDK52156.1"/>
    <property type="molecule type" value="Genomic_DNA"/>
</dbReference>
<evidence type="ECO:0000313" key="12">
    <source>
        <dbReference type="Proteomes" id="UP000199433"/>
    </source>
</evidence>
<dbReference type="NCBIfam" id="TIGR03168">
    <property type="entry name" value="1-PFK"/>
    <property type="match status" value="1"/>
</dbReference>
<comment type="catalytic activity">
    <reaction evidence="8">
        <text>D-tagatofuranose 6-phosphate + ATP = D-tagatofuranose 1,6-bisphosphate + ADP + H(+)</text>
        <dbReference type="Rhea" id="RHEA:12420"/>
        <dbReference type="ChEBI" id="CHEBI:15378"/>
        <dbReference type="ChEBI" id="CHEBI:30616"/>
        <dbReference type="ChEBI" id="CHEBI:58694"/>
        <dbReference type="ChEBI" id="CHEBI:58695"/>
        <dbReference type="ChEBI" id="CHEBI:456216"/>
        <dbReference type="EC" id="2.7.1.144"/>
    </reaction>
</comment>
<dbReference type="InterPro" id="IPR011611">
    <property type="entry name" value="PfkB_dom"/>
</dbReference>
<dbReference type="GO" id="GO:0005988">
    <property type="term" value="P:lactose metabolic process"/>
    <property type="evidence" value="ECO:0007669"/>
    <property type="project" value="UniProtKB-KW"/>
</dbReference>
<dbReference type="PIRSF" id="PIRSF000535">
    <property type="entry name" value="1PFK/6PFK/LacC"/>
    <property type="match status" value="1"/>
</dbReference>
<dbReference type="RefSeq" id="WP_091267720.1">
    <property type="nucleotide sequence ID" value="NZ_FNFK01000036.1"/>
</dbReference>
<dbReference type="OrthoDB" id="9801219at2"/>
<evidence type="ECO:0000256" key="4">
    <source>
        <dbReference type="ARBA" id="ARBA00022741"/>
    </source>
</evidence>
<reference evidence="12" key="1">
    <citation type="submission" date="2016-10" db="EMBL/GenBank/DDBJ databases">
        <authorList>
            <person name="Varghese N."/>
            <person name="Submissions S."/>
        </authorList>
    </citation>
    <scope>NUCLEOTIDE SEQUENCE [LARGE SCALE GENOMIC DNA]</scope>
    <source>
        <strain evidence="12">DSM 19181</strain>
    </source>
</reference>
<dbReference type="PANTHER" id="PTHR46566:SF1">
    <property type="entry name" value="1-PHOSPHOFRUCTOKINASE"/>
    <property type="match status" value="1"/>
</dbReference>
<dbReference type="InterPro" id="IPR022463">
    <property type="entry name" value="1-PFruKinase"/>
</dbReference>
<dbReference type="GO" id="GO:0016052">
    <property type="term" value="P:carbohydrate catabolic process"/>
    <property type="evidence" value="ECO:0007669"/>
    <property type="project" value="UniProtKB-ARBA"/>
</dbReference>
<evidence type="ECO:0000259" key="10">
    <source>
        <dbReference type="Pfam" id="PF00294"/>
    </source>
</evidence>
<evidence type="ECO:0000256" key="1">
    <source>
        <dbReference type="ARBA" id="ARBA00005380"/>
    </source>
</evidence>
<organism evidence="11 12">
    <name type="scientific">Alkalibacterium thalassium</name>
    <dbReference type="NCBI Taxonomy" id="426701"/>
    <lineage>
        <taxon>Bacteria</taxon>
        <taxon>Bacillati</taxon>
        <taxon>Bacillota</taxon>
        <taxon>Bacilli</taxon>
        <taxon>Lactobacillales</taxon>
        <taxon>Carnobacteriaceae</taxon>
        <taxon>Alkalibacterium</taxon>
    </lineage>
</organism>
<feature type="domain" description="Carbohydrate kinase PfkB" evidence="10">
    <location>
        <begin position="11"/>
        <end position="283"/>
    </location>
</feature>
<dbReference type="GO" id="GO:0044281">
    <property type="term" value="P:small molecule metabolic process"/>
    <property type="evidence" value="ECO:0007669"/>
    <property type="project" value="UniProtKB-ARBA"/>
</dbReference>
<dbReference type="GO" id="GO:0005829">
    <property type="term" value="C:cytosol"/>
    <property type="evidence" value="ECO:0007669"/>
    <property type="project" value="TreeGrafter"/>
</dbReference>
<dbReference type="STRING" id="426701.SAMN04488098_10364"/>
<dbReference type="Proteomes" id="UP000199433">
    <property type="component" value="Unassembled WGS sequence"/>
</dbReference>
<evidence type="ECO:0000256" key="5">
    <source>
        <dbReference type="ARBA" id="ARBA00022777"/>
    </source>
</evidence>
<dbReference type="NCBIfam" id="TIGR03828">
    <property type="entry name" value="pfkB"/>
    <property type="match status" value="1"/>
</dbReference>
<comment type="pathway">
    <text evidence="8">Carbohydrate metabolism; D-tagatose 6-phosphate degradation; D-glyceraldehyde 3-phosphate and glycerone phosphate from D-tagatose 6-phosphate: step 1/2.</text>
</comment>
<keyword evidence="6 8" id="KW-0067">ATP-binding</keyword>
<dbReference type="UniPathway" id="UPA00704">
    <property type="reaction ID" value="UER00715"/>
</dbReference>
<evidence type="ECO:0000256" key="7">
    <source>
        <dbReference type="ARBA" id="ARBA00047745"/>
    </source>
</evidence>
<comment type="catalytic activity">
    <reaction evidence="7 9">
        <text>beta-D-fructose 1-phosphate + ATP = beta-D-fructose 1,6-bisphosphate + ADP + H(+)</text>
        <dbReference type="Rhea" id="RHEA:14213"/>
        <dbReference type="ChEBI" id="CHEBI:15378"/>
        <dbReference type="ChEBI" id="CHEBI:30616"/>
        <dbReference type="ChEBI" id="CHEBI:32966"/>
        <dbReference type="ChEBI" id="CHEBI:138881"/>
        <dbReference type="ChEBI" id="CHEBI:456216"/>
        <dbReference type="EC" id="2.7.1.56"/>
    </reaction>
</comment>
<name>A0A1G9CKN6_9LACT</name>
<evidence type="ECO:0000256" key="3">
    <source>
        <dbReference type="ARBA" id="ARBA00022736"/>
    </source>
</evidence>
<dbReference type="GO" id="GO:0005524">
    <property type="term" value="F:ATP binding"/>
    <property type="evidence" value="ECO:0007669"/>
    <property type="project" value="UniProtKB-UniRule"/>
</dbReference>
<evidence type="ECO:0000256" key="9">
    <source>
        <dbReference type="RuleBase" id="RU369061"/>
    </source>
</evidence>
<proteinExistence type="inferred from homology"/>
<dbReference type="AlphaFoldDB" id="A0A1G9CKN6"/>
<dbReference type="Gene3D" id="3.40.1190.20">
    <property type="match status" value="1"/>
</dbReference>
<keyword evidence="5 9" id="KW-0418">Kinase</keyword>
<dbReference type="FunFam" id="3.40.1190.20:FF:000001">
    <property type="entry name" value="Phosphofructokinase"/>
    <property type="match status" value="1"/>
</dbReference>
<comment type="function">
    <text evidence="9">Catalyzes the ATP-dependent phosphorylation of fructose-l-phosphate to fructose-l,6-bisphosphate.</text>
</comment>